<evidence type="ECO:0000313" key="3">
    <source>
        <dbReference type="Proteomes" id="UP000197174"/>
    </source>
</evidence>
<reference evidence="2 3" key="1">
    <citation type="submission" date="2017-03" db="EMBL/GenBank/DDBJ databases">
        <title>Whole genome sequence of Micromonospora wenchangensis, isolated from mangrove soil.</title>
        <authorList>
            <person name="Yang H."/>
        </authorList>
    </citation>
    <scope>NUCLEOTIDE SEQUENCE [LARGE SCALE GENOMIC DNA]</scope>
    <source>
        <strain evidence="2 3">CCTCC AA 2012002</strain>
    </source>
</reference>
<gene>
    <name evidence="2" type="ORF">B5D80_22790</name>
</gene>
<dbReference type="Proteomes" id="UP000197174">
    <property type="component" value="Unassembled WGS sequence"/>
</dbReference>
<evidence type="ECO:0000313" key="2">
    <source>
        <dbReference type="EMBL" id="OWV03467.1"/>
    </source>
</evidence>
<feature type="transmembrane region" description="Helical" evidence="1">
    <location>
        <begin position="21"/>
        <end position="42"/>
    </location>
</feature>
<proteinExistence type="predicted"/>
<keyword evidence="3" id="KW-1185">Reference proteome</keyword>
<comment type="caution">
    <text evidence="2">The sequence shown here is derived from an EMBL/GenBank/DDBJ whole genome shotgun (WGS) entry which is preliminary data.</text>
</comment>
<protein>
    <submittedName>
        <fullName evidence="2">Uncharacterized protein</fullName>
    </submittedName>
</protein>
<keyword evidence="1" id="KW-0812">Transmembrane</keyword>
<evidence type="ECO:0000256" key="1">
    <source>
        <dbReference type="SAM" id="Phobius"/>
    </source>
</evidence>
<sequence>MTDDHSGAGSAVEVPRRRRRWVIPSVVALVVLALGGGGAVAYRQLADREDEDPGVTACRSAGFVVRAAQGEVASDDEVRRVGELFQRSAHEELRSAGVFAVGMVQRAQRAQDPRDAPETVKLRQVNLAAAVPRLIAACAEHQVTVTG</sequence>
<dbReference type="EMBL" id="MZMV01000043">
    <property type="protein sequence ID" value="OWV03467.1"/>
    <property type="molecule type" value="Genomic_DNA"/>
</dbReference>
<keyword evidence="1" id="KW-0472">Membrane</keyword>
<dbReference type="RefSeq" id="WP_088645959.1">
    <property type="nucleotide sequence ID" value="NZ_MZMV01000043.1"/>
</dbReference>
<dbReference type="OrthoDB" id="3410309at2"/>
<dbReference type="AlphaFoldDB" id="A0A246RHC3"/>
<name>A0A246RHC3_9ACTN</name>
<organism evidence="2 3">
    <name type="scientific">Micromonospora wenchangensis</name>
    <dbReference type="NCBI Taxonomy" id="1185415"/>
    <lineage>
        <taxon>Bacteria</taxon>
        <taxon>Bacillati</taxon>
        <taxon>Actinomycetota</taxon>
        <taxon>Actinomycetes</taxon>
        <taxon>Micromonosporales</taxon>
        <taxon>Micromonosporaceae</taxon>
        <taxon>Micromonospora</taxon>
    </lineage>
</organism>
<keyword evidence="1" id="KW-1133">Transmembrane helix</keyword>
<accession>A0A246RHC3</accession>